<dbReference type="PROSITE" id="PS51257">
    <property type="entry name" value="PROKAR_LIPOPROTEIN"/>
    <property type="match status" value="1"/>
</dbReference>
<gene>
    <name evidence="1" type="ORF">O3M35_006601</name>
</gene>
<sequence length="85" mass="9607">MKIKAKSLLIERRVLFICTCMVGASCLLWCIAVNTQGWFTVAAPNQTVGIFINETKRYFLYSKSGLFRICRTAKRNATAKAHGKF</sequence>
<dbReference type="EMBL" id="JAPXFL010000003">
    <property type="protein sequence ID" value="KAK9509246.1"/>
    <property type="molecule type" value="Genomic_DNA"/>
</dbReference>
<dbReference type="Gene3D" id="1.20.140.150">
    <property type="match status" value="1"/>
</dbReference>
<evidence type="ECO:0000313" key="2">
    <source>
        <dbReference type="Proteomes" id="UP001461498"/>
    </source>
</evidence>
<evidence type="ECO:0000313" key="1">
    <source>
        <dbReference type="EMBL" id="KAK9509246.1"/>
    </source>
</evidence>
<comment type="caution">
    <text evidence="1">The sequence shown here is derived from an EMBL/GenBank/DDBJ whole genome shotgun (WGS) entry which is preliminary data.</text>
</comment>
<protein>
    <submittedName>
        <fullName evidence="1">Uncharacterized protein</fullName>
    </submittedName>
</protein>
<dbReference type="Proteomes" id="UP001461498">
    <property type="component" value="Unassembled WGS sequence"/>
</dbReference>
<organism evidence="1 2">
    <name type="scientific">Rhynocoris fuscipes</name>
    <dbReference type="NCBI Taxonomy" id="488301"/>
    <lineage>
        <taxon>Eukaryota</taxon>
        <taxon>Metazoa</taxon>
        <taxon>Ecdysozoa</taxon>
        <taxon>Arthropoda</taxon>
        <taxon>Hexapoda</taxon>
        <taxon>Insecta</taxon>
        <taxon>Pterygota</taxon>
        <taxon>Neoptera</taxon>
        <taxon>Paraneoptera</taxon>
        <taxon>Hemiptera</taxon>
        <taxon>Heteroptera</taxon>
        <taxon>Panheteroptera</taxon>
        <taxon>Cimicomorpha</taxon>
        <taxon>Reduviidae</taxon>
        <taxon>Harpactorinae</taxon>
        <taxon>Harpactorini</taxon>
        <taxon>Rhynocoris</taxon>
    </lineage>
</organism>
<name>A0AAW1DEW0_9HEMI</name>
<accession>A0AAW1DEW0</accession>
<proteinExistence type="predicted"/>
<dbReference type="AlphaFoldDB" id="A0AAW1DEW0"/>
<keyword evidence="2" id="KW-1185">Reference proteome</keyword>
<reference evidence="1 2" key="1">
    <citation type="submission" date="2022-12" db="EMBL/GenBank/DDBJ databases">
        <title>Chromosome-level genome assembly of true bugs.</title>
        <authorList>
            <person name="Ma L."/>
            <person name="Li H."/>
        </authorList>
    </citation>
    <scope>NUCLEOTIDE SEQUENCE [LARGE SCALE GENOMIC DNA]</scope>
    <source>
        <strain evidence="1">Lab_2022b</strain>
    </source>
</reference>